<sequence length="292" mass="31212">MKKEDVILRGLIYNEEVSLAVADTTALVNEAIRIHGLSPLSAAALGRTLTVAAYMCSSLKTEGSALSVTIKGDGVGGPIYVSGDRLLHMRGYIDNPQAALPPNALGKLDVGGCVGRNGYLSVVRDDGENRPFVGTTPLVSGEIGEDFAAYFAYSEQLPTAIAVGVKISREGICLGAGGVFLQPLPGASEESIQKAEEAIGQFGAVSSLLQEMSAETLAEKYFGNVTFYKLKPEYKCNCSRNYIEGILAAMGEEELRSVVAEQGKISVHCHYCNTDYEFSPEEAEEIIKRSRA</sequence>
<dbReference type="PIRSF" id="PIRSF005261">
    <property type="entry name" value="Heat_shock_Hsp33"/>
    <property type="match status" value="1"/>
</dbReference>
<gene>
    <name evidence="6 7" type="primary">hslO</name>
    <name evidence="7" type="ORF">H9727_04035</name>
</gene>
<dbReference type="Gene3D" id="3.55.30.10">
    <property type="entry name" value="Hsp33 domain"/>
    <property type="match status" value="1"/>
</dbReference>
<dbReference type="Pfam" id="PF01430">
    <property type="entry name" value="HSP33"/>
    <property type="match status" value="1"/>
</dbReference>
<comment type="function">
    <text evidence="6">Redox regulated molecular chaperone. Protects both thermally unfolding and oxidatively damaged proteins from irreversible aggregation. Plays an important role in the bacterial defense system toward oxidative stress.</text>
</comment>
<reference evidence="7" key="2">
    <citation type="submission" date="2021-04" db="EMBL/GenBank/DDBJ databases">
        <authorList>
            <person name="Gilroy R."/>
        </authorList>
    </citation>
    <scope>NUCLEOTIDE SEQUENCE</scope>
    <source>
        <strain evidence="7">CHK187-5294</strain>
    </source>
</reference>
<dbReference type="HAMAP" id="MF_00117">
    <property type="entry name" value="HslO"/>
    <property type="match status" value="1"/>
</dbReference>
<keyword evidence="1 6" id="KW-0963">Cytoplasm</keyword>
<protein>
    <recommendedName>
        <fullName evidence="6">33 kDa chaperonin</fullName>
    </recommendedName>
    <alternativeName>
        <fullName evidence="6">Heat shock protein 33 homolog</fullName>
        <shortName evidence="6">HSP33</shortName>
    </alternativeName>
</protein>
<keyword evidence="3 6" id="KW-1015">Disulfide bond</keyword>
<keyword evidence="5 6" id="KW-0676">Redox-active center</keyword>
<evidence type="ECO:0000313" key="8">
    <source>
        <dbReference type="Proteomes" id="UP000824132"/>
    </source>
</evidence>
<evidence type="ECO:0000256" key="2">
    <source>
        <dbReference type="ARBA" id="ARBA00022833"/>
    </source>
</evidence>
<comment type="caution">
    <text evidence="7">The sequence shown here is derived from an EMBL/GenBank/DDBJ whole genome shotgun (WGS) entry which is preliminary data.</text>
</comment>
<dbReference type="GO" id="GO:0005737">
    <property type="term" value="C:cytoplasm"/>
    <property type="evidence" value="ECO:0007669"/>
    <property type="project" value="UniProtKB-SubCell"/>
</dbReference>
<evidence type="ECO:0000256" key="1">
    <source>
        <dbReference type="ARBA" id="ARBA00022490"/>
    </source>
</evidence>
<dbReference type="GO" id="GO:0051082">
    <property type="term" value="F:unfolded protein binding"/>
    <property type="evidence" value="ECO:0007669"/>
    <property type="project" value="UniProtKB-UniRule"/>
</dbReference>
<organism evidence="7 8">
    <name type="scientific">Candidatus Borkfalkia avistercoris</name>
    <dbReference type="NCBI Taxonomy" id="2838504"/>
    <lineage>
        <taxon>Bacteria</taxon>
        <taxon>Bacillati</taxon>
        <taxon>Bacillota</taxon>
        <taxon>Clostridia</taxon>
        <taxon>Christensenellales</taxon>
        <taxon>Christensenellaceae</taxon>
        <taxon>Candidatus Borkfalkia</taxon>
    </lineage>
</organism>
<dbReference type="PANTHER" id="PTHR30111">
    <property type="entry name" value="33 KDA CHAPERONIN"/>
    <property type="match status" value="1"/>
</dbReference>
<reference evidence="7" key="1">
    <citation type="journal article" date="2021" name="PeerJ">
        <title>Extensive microbial diversity within the chicken gut microbiome revealed by metagenomics and culture.</title>
        <authorList>
            <person name="Gilroy R."/>
            <person name="Ravi A."/>
            <person name="Getino M."/>
            <person name="Pursley I."/>
            <person name="Horton D.L."/>
            <person name="Alikhan N.F."/>
            <person name="Baker D."/>
            <person name="Gharbi K."/>
            <person name="Hall N."/>
            <person name="Watson M."/>
            <person name="Adriaenssens E.M."/>
            <person name="Foster-Nyarko E."/>
            <person name="Jarju S."/>
            <person name="Secka A."/>
            <person name="Antonio M."/>
            <person name="Oren A."/>
            <person name="Chaudhuri R.R."/>
            <person name="La Ragione R."/>
            <person name="Hildebrand F."/>
            <person name="Pallen M.J."/>
        </authorList>
    </citation>
    <scope>NUCLEOTIDE SEQUENCE</scope>
    <source>
        <strain evidence="7">CHK187-5294</strain>
    </source>
</reference>
<evidence type="ECO:0000256" key="6">
    <source>
        <dbReference type="HAMAP-Rule" id="MF_00117"/>
    </source>
</evidence>
<evidence type="ECO:0000256" key="3">
    <source>
        <dbReference type="ARBA" id="ARBA00023157"/>
    </source>
</evidence>
<dbReference type="NCBIfam" id="NF001033">
    <property type="entry name" value="PRK00114.1"/>
    <property type="match status" value="1"/>
</dbReference>
<dbReference type="CDD" id="cd00498">
    <property type="entry name" value="Hsp33"/>
    <property type="match status" value="1"/>
</dbReference>
<dbReference type="Proteomes" id="UP000824132">
    <property type="component" value="Unassembled WGS sequence"/>
</dbReference>
<comment type="similarity">
    <text evidence="6">Belongs to the HSP33 family.</text>
</comment>
<comment type="subcellular location">
    <subcellularLocation>
        <location evidence="6">Cytoplasm</location>
    </subcellularLocation>
</comment>
<feature type="disulfide bond" description="Redox-active" evidence="6">
    <location>
        <begin position="236"/>
        <end position="238"/>
    </location>
</feature>
<dbReference type="InterPro" id="IPR016154">
    <property type="entry name" value="Heat_shock_Hsp33_C"/>
</dbReference>
<evidence type="ECO:0000256" key="4">
    <source>
        <dbReference type="ARBA" id="ARBA00023186"/>
    </source>
</evidence>
<dbReference type="InterPro" id="IPR000397">
    <property type="entry name" value="Heat_shock_Hsp33"/>
</dbReference>
<name>A0A9D2ID02_9FIRM</name>
<dbReference type="GO" id="GO:0044183">
    <property type="term" value="F:protein folding chaperone"/>
    <property type="evidence" value="ECO:0007669"/>
    <property type="project" value="TreeGrafter"/>
</dbReference>
<dbReference type="InterPro" id="IPR016153">
    <property type="entry name" value="Heat_shock_Hsp33_N"/>
</dbReference>
<keyword evidence="4 6" id="KW-0143">Chaperone</keyword>
<accession>A0A9D2ID02</accession>
<comment type="PTM">
    <text evidence="6">Under oxidizing conditions two disulfide bonds are formed involving the reactive cysteines. Under reducing conditions zinc is bound to the reactive cysteines and the protein is inactive.</text>
</comment>
<dbReference type="GO" id="GO:0042026">
    <property type="term" value="P:protein refolding"/>
    <property type="evidence" value="ECO:0007669"/>
    <property type="project" value="TreeGrafter"/>
</dbReference>
<proteinExistence type="inferred from homology"/>
<dbReference type="Gene3D" id="3.90.1280.10">
    <property type="entry name" value="HSP33 redox switch-like"/>
    <property type="match status" value="1"/>
</dbReference>
<evidence type="ECO:0000313" key="7">
    <source>
        <dbReference type="EMBL" id="HIZ03436.1"/>
    </source>
</evidence>
<keyword evidence="2 6" id="KW-0862">Zinc</keyword>
<dbReference type="PANTHER" id="PTHR30111:SF1">
    <property type="entry name" value="33 KDA CHAPERONIN"/>
    <property type="match status" value="1"/>
</dbReference>
<evidence type="ECO:0000256" key="5">
    <source>
        <dbReference type="ARBA" id="ARBA00023284"/>
    </source>
</evidence>
<dbReference type="AlphaFoldDB" id="A0A9D2ID02"/>
<dbReference type="EMBL" id="DXCL01000026">
    <property type="protein sequence ID" value="HIZ03436.1"/>
    <property type="molecule type" value="Genomic_DNA"/>
</dbReference>
<dbReference type="SUPFAM" id="SSF64397">
    <property type="entry name" value="Hsp33 domain"/>
    <property type="match status" value="1"/>
</dbReference>
<feature type="disulfide bond" description="Redox-active" evidence="6">
    <location>
        <begin position="269"/>
        <end position="272"/>
    </location>
</feature>
<dbReference type="SUPFAM" id="SSF118352">
    <property type="entry name" value="HSP33 redox switch-like"/>
    <property type="match status" value="1"/>
</dbReference>